<proteinExistence type="predicted"/>
<evidence type="ECO:0000313" key="2">
    <source>
        <dbReference type="EMBL" id="RXN09821.1"/>
    </source>
</evidence>
<dbReference type="EMBL" id="QBIY01013246">
    <property type="protein sequence ID" value="RXN09821.1"/>
    <property type="molecule type" value="Genomic_DNA"/>
</dbReference>
<feature type="compositionally biased region" description="Polar residues" evidence="1">
    <location>
        <begin position="160"/>
        <end position="171"/>
    </location>
</feature>
<accession>A0A498LP37</accession>
<comment type="caution">
    <text evidence="2">The sequence shown here is derived from an EMBL/GenBank/DDBJ whole genome shotgun (WGS) entry which is preliminary data.</text>
</comment>
<evidence type="ECO:0000256" key="1">
    <source>
        <dbReference type="SAM" id="MobiDB-lite"/>
    </source>
</evidence>
<reference evidence="2 3" key="1">
    <citation type="submission" date="2018-03" db="EMBL/GenBank/DDBJ databases">
        <title>Draft genome sequence of Rohu Carp (Labeo rohita).</title>
        <authorList>
            <person name="Das P."/>
            <person name="Kushwaha B."/>
            <person name="Joshi C.G."/>
            <person name="Kumar D."/>
            <person name="Nagpure N.S."/>
            <person name="Sahoo L."/>
            <person name="Das S.P."/>
            <person name="Bit A."/>
            <person name="Patnaik S."/>
            <person name="Meher P.K."/>
            <person name="Jayasankar P."/>
            <person name="Koringa P.G."/>
            <person name="Patel N.V."/>
            <person name="Hinsu A.T."/>
            <person name="Kumar R."/>
            <person name="Pandey M."/>
            <person name="Agarwal S."/>
            <person name="Srivastava S."/>
            <person name="Singh M."/>
            <person name="Iquebal M.A."/>
            <person name="Jaiswal S."/>
            <person name="Angadi U.B."/>
            <person name="Kumar N."/>
            <person name="Raza M."/>
            <person name="Shah T.M."/>
            <person name="Rai A."/>
            <person name="Jena J.K."/>
        </authorList>
    </citation>
    <scope>NUCLEOTIDE SEQUENCE [LARGE SCALE GENOMIC DNA]</scope>
    <source>
        <strain evidence="2">DASCIFA01</strain>
        <tissue evidence="2">Testis</tissue>
    </source>
</reference>
<feature type="compositionally biased region" description="Low complexity" evidence="1">
    <location>
        <begin position="115"/>
        <end position="127"/>
    </location>
</feature>
<protein>
    <submittedName>
        <fullName evidence="2">Uncharacterized protein</fullName>
    </submittedName>
</protein>
<evidence type="ECO:0000313" key="3">
    <source>
        <dbReference type="Proteomes" id="UP000290572"/>
    </source>
</evidence>
<gene>
    <name evidence="2" type="ORF">ROHU_031201</name>
</gene>
<organism evidence="2 3">
    <name type="scientific">Labeo rohita</name>
    <name type="common">Indian major carp</name>
    <name type="synonym">Cyprinus rohita</name>
    <dbReference type="NCBI Taxonomy" id="84645"/>
    <lineage>
        <taxon>Eukaryota</taxon>
        <taxon>Metazoa</taxon>
        <taxon>Chordata</taxon>
        <taxon>Craniata</taxon>
        <taxon>Vertebrata</taxon>
        <taxon>Euteleostomi</taxon>
        <taxon>Actinopterygii</taxon>
        <taxon>Neopterygii</taxon>
        <taxon>Teleostei</taxon>
        <taxon>Ostariophysi</taxon>
        <taxon>Cypriniformes</taxon>
        <taxon>Cyprinidae</taxon>
        <taxon>Labeoninae</taxon>
        <taxon>Labeonini</taxon>
        <taxon>Labeo</taxon>
    </lineage>
</organism>
<name>A0A498LP37_LABRO</name>
<sequence length="189" mass="20518">MDAQAAACCFTEIGNSFFRGGLQSHKTPAHGSHCGLKQTRRVTLLFLASWCEVNAFRSRGIPPIRALRTEVKRDGVAARRRQTCPRVDGAAPLRAPANGRERAKPQNNPVPLEETATFANARAGAAGPDVDGGRRAGGPLHHDHDPSSARRNQRLRLEQTRSTAPSRSQVPCHSRFQAGLDRGTPRTDS</sequence>
<keyword evidence="3" id="KW-1185">Reference proteome</keyword>
<dbReference type="AlphaFoldDB" id="A0A498LP37"/>
<dbReference type="Proteomes" id="UP000290572">
    <property type="component" value="Unassembled WGS sequence"/>
</dbReference>
<feature type="region of interest" description="Disordered" evidence="1">
    <location>
        <begin position="78"/>
        <end position="189"/>
    </location>
</feature>